<dbReference type="RefSeq" id="WP_190582566.1">
    <property type="nucleotide sequence ID" value="NZ_CAWPQU010000080.1"/>
</dbReference>
<evidence type="ECO:0000313" key="1">
    <source>
        <dbReference type="EMBL" id="MBD2320004.1"/>
    </source>
</evidence>
<gene>
    <name evidence="1" type="ORF">H6G05_24615</name>
</gene>
<reference evidence="1 2" key="1">
    <citation type="journal article" date="2020" name="ISME J.">
        <title>Comparative genomics reveals insights into cyanobacterial evolution and habitat adaptation.</title>
        <authorList>
            <person name="Chen M.Y."/>
            <person name="Teng W.K."/>
            <person name="Zhao L."/>
            <person name="Hu C.X."/>
            <person name="Zhou Y.K."/>
            <person name="Han B.P."/>
            <person name="Song L.R."/>
            <person name="Shu W.S."/>
        </authorList>
    </citation>
    <scope>NUCLEOTIDE SEQUENCE [LARGE SCALE GENOMIC DNA]</scope>
    <source>
        <strain evidence="1 2">FACHB-1050</strain>
    </source>
</reference>
<comment type="caution">
    <text evidence="1">The sequence shown here is derived from an EMBL/GenBank/DDBJ whole genome shotgun (WGS) entry which is preliminary data.</text>
</comment>
<proteinExistence type="predicted"/>
<evidence type="ECO:0000313" key="2">
    <source>
        <dbReference type="Proteomes" id="UP000618445"/>
    </source>
</evidence>
<accession>A0ABR8CH05</accession>
<dbReference type="Proteomes" id="UP000618445">
    <property type="component" value="Unassembled WGS sequence"/>
</dbReference>
<organism evidence="1 2">
    <name type="scientific">Phormidium tenue FACHB-1050</name>
    <dbReference type="NCBI Taxonomy" id="2692857"/>
    <lineage>
        <taxon>Bacteria</taxon>
        <taxon>Bacillati</taxon>
        <taxon>Cyanobacteriota</taxon>
        <taxon>Cyanophyceae</taxon>
        <taxon>Oscillatoriophycideae</taxon>
        <taxon>Oscillatoriales</taxon>
        <taxon>Oscillatoriaceae</taxon>
        <taxon>Phormidium</taxon>
    </lineage>
</organism>
<sequence>MTTEELNLIPRNTIRVRLGTTWLPADEIKEFSEQLLSHAGTSTVKFHPDPANIWVIKGGSKLTTSPKKTNGEHPNILY</sequence>
<dbReference type="EMBL" id="JACJQY010000081">
    <property type="protein sequence ID" value="MBD2320004.1"/>
    <property type="molecule type" value="Genomic_DNA"/>
</dbReference>
<protein>
    <submittedName>
        <fullName evidence="1">Uncharacterized protein</fullName>
    </submittedName>
</protein>
<keyword evidence="2" id="KW-1185">Reference proteome</keyword>
<name>A0ABR8CH05_9CYAN</name>